<keyword evidence="7" id="KW-1185">Reference proteome</keyword>
<dbReference type="RefSeq" id="WP_201638057.1">
    <property type="nucleotide sequence ID" value="NZ_JAEQNB010000008.1"/>
</dbReference>
<dbReference type="InterPro" id="IPR029058">
    <property type="entry name" value="AB_hydrolase_fold"/>
</dbReference>
<evidence type="ECO:0000256" key="1">
    <source>
        <dbReference type="ARBA" id="ARBA00004613"/>
    </source>
</evidence>
<feature type="signal peptide" evidence="5">
    <location>
        <begin position="1"/>
        <end position="30"/>
    </location>
</feature>
<accession>A0ABS1JFJ9</accession>
<keyword evidence="6" id="KW-0378">Hydrolase</keyword>
<dbReference type="EMBL" id="JAEQNB010000008">
    <property type="protein sequence ID" value="MBL0389062.1"/>
    <property type="molecule type" value="Genomic_DNA"/>
</dbReference>
<protein>
    <submittedName>
        <fullName evidence="6">Alpha/beta hydrolase</fullName>
    </submittedName>
</protein>
<sequence>MKKTRSVLLSATLLATLMLTTTFMPTETMAANPLISSNASVQMTQDSDGDGLLDRNEVEVSNGQVQDTDGDGVLDGNEDADFDGLTNLEEQQLGTNLTIDDSDGDGLKDLDEVRIYNTDPMIADMDNDHLDDGSELALSLDPRNPDLNNNGVLDGDESRSYAFPINDFNINGTTTGTSDVLKRVMIRETPNLFVQQMKTVKSFDIVAFDPNLKFQLMIPYDLLQEKNDLELFKYDDVTTQLVSVEDQKLNKKAHSIEAEFQGGGTFVVLSKSDYQKSVKPEKAKKSSFKKFKGKTKVIGLPGLELDGDQINVDGEFEITKKLAQSTYTSISLDGSPLAAKASPAETTATAKLKVSDVYTAEDGTMYVSANAITAASGKNPTILVHGLNGGAGTWGFSTLWSNSDATPKANSYVSSYDTYTQSSYSQGTTSQYQNIDVSYVTGTIDSAEMGPKMISQYGYTLGTDLFIFDYYAPLYDNTVLNAAYELNGFMANLKTRKSWISQFNLVGHSMGGLVSRYVVENINSPYVSRVVTLGTPHYGSYIATGGDLDREDSQLWGSTSTSLKNNAYIPYIGFAGWNPQAQYLNWNGVNVHGFYDTALGIPHTSGNGVYITSWDQYCRNAYMTRTGYNISVNINDDWVRIDSAWGADKNPDYNKPSVKMNKRFMIWDEVYGNHSMMRKYPALVQYAVSSLQGAYDYEQKD</sequence>
<dbReference type="Proteomes" id="UP000602284">
    <property type="component" value="Unassembled WGS sequence"/>
</dbReference>
<proteinExistence type="predicted"/>
<dbReference type="GO" id="GO:0016787">
    <property type="term" value="F:hydrolase activity"/>
    <property type="evidence" value="ECO:0007669"/>
    <property type="project" value="UniProtKB-KW"/>
</dbReference>
<evidence type="ECO:0000313" key="6">
    <source>
        <dbReference type="EMBL" id="MBL0389062.1"/>
    </source>
</evidence>
<dbReference type="PROSITE" id="PS00018">
    <property type="entry name" value="EF_HAND_1"/>
    <property type="match status" value="1"/>
</dbReference>
<gene>
    <name evidence="6" type="ORF">JJB07_20935</name>
</gene>
<organism evidence="6 7">
    <name type="scientific">Tumebacillus amylolyticus</name>
    <dbReference type="NCBI Taxonomy" id="2801339"/>
    <lineage>
        <taxon>Bacteria</taxon>
        <taxon>Bacillati</taxon>
        <taxon>Bacillota</taxon>
        <taxon>Bacilli</taxon>
        <taxon>Bacillales</taxon>
        <taxon>Alicyclobacillaceae</taxon>
        <taxon>Tumebacillus</taxon>
    </lineage>
</organism>
<dbReference type="InterPro" id="IPR053180">
    <property type="entry name" value="Ca-binding_acidic-repeat"/>
</dbReference>
<evidence type="ECO:0000313" key="7">
    <source>
        <dbReference type="Proteomes" id="UP000602284"/>
    </source>
</evidence>
<dbReference type="SUPFAM" id="SSF53474">
    <property type="entry name" value="alpha/beta-Hydrolases"/>
    <property type="match status" value="1"/>
</dbReference>
<dbReference type="InterPro" id="IPR059100">
    <property type="entry name" value="TSP3_bac"/>
</dbReference>
<evidence type="ECO:0000256" key="4">
    <source>
        <dbReference type="ARBA" id="ARBA00022837"/>
    </source>
</evidence>
<dbReference type="Pfam" id="PF18884">
    <property type="entry name" value="TSP3_bac"/>
    <property type="match status" value="2"/>
</dbReference>
<evidence type="ECO:0000256" key="3">
    <source>
        <dbReference type="ARBA" id="ARBA00022729"/>
    </source>
</evidence>
<dbReference type="PANTHER" id="PTHR37467">
    <property type="entry name" value="EXPORTED CALCIUM-BINDING GLYCOPROTEIN-RELATED"/>
    <property type="match status" value="1"/>
</dbReference>
<evidence type="ECO:0000256" key="2">
    <source>
        <dbReference type="ARBA" id="ARBA00022525"/>
    </source>
</evidence>
<comment type="caution">
    <text evidence="6">The sequence shown here is derived from an EMBL/GenBank/DDBJ whole genome shotgun (WGS) entry which is preliminary data.</text>
</comment>
<keyword evidence="2" id="KW-0964">Secreted</keyword>
<reference evidence="6 7" key="1">
    <citation type="submission" date="2021-01" db="EMBL/GenBank/DDBJ databases">
        <title>Tumebacillus sp. strain ITR2 16S ribosomal RNA gene Genome sequencing and assembly.</title>
        <authorList>
            <person name="Kang M."/>
        </authorList>
    </citation>
    <scope>NUCLEOTIDE SEQUENCE [LARGE SCALE GENOMIC DNA]</scope>
    <source>
        <strain evidence="6 7">ITR2</strain>
    </source>
</reference>
<keyword evidence="4" id="KW-0106">Calcium</keyword>
<dbReference type="PANTHER" id="PTHR37467:SF1">
    <property type="entry name" value="EXPORTED CALCIUM-BINDING GLYCOPROTEIN"/>
    <property type="match status" value="1"/>
</dbReference>
<feature type="chain" id="PRO_5047092943" evidence="5">
    <location>
        <begin position="31"/>
        <end position="701"/>
    </location>
</feature>
<dbReference type="Pfam" id="PF02089">
    <property type="entry name" value="Palm_thioest"/>
    <property type="match status" value="1"/>
</dbReference>
<name>A0ABS1JFJ9_9BACL</name>
<keyword evidence="3 5" id="KW-0732">Signal</keyword>
<dbReference type="InterPro" id="IPR018247">
    <property type="entry name" value="EF_Hand_1_Ca_BS"/>
</dbReference>
<dbReference type="Gene3D" id="3.40.50.1820">
    <property type="entry name" value="alpha/beta hydrolase"/>
    <property type="match status" value="1"/>
</dbReference>
<evidence type="ECO:0000256" key="5">
    <source>
        <dbReference type="SAM" id="SignalP"/>
    </source>
</evidence>
<comment type="subcellular location">
    <subcellularLocation>
        <location evidence="1">Secreted</location>
    </subcellularLocation>
</comment>